<dbReference type="AlphaFoldDB" id="A0A0L6CQX5"/>
<dbReference type="OrthoDB" id="6936674at2"/>
<accession>A0A0L6CQX5</accession>
<dbReference type="EMBL" id="LGVV01000066">
    <property type="protein sequence ID" value="KNX40152.1"/>
    <property type="molecule type" value="Genomic_DNA"/>
</dbReference>
<organism evidence="1 2">
    <name type="scientific">Roseovarius tolerans</name>
    <dbReference type="NCBI Taxonomy" id="74031"/>
    <lineage>
        <taxon>Bacteria</taxon>
        <taxon>Pseudomonadati</taxon>
        <taxon>Pseudomonadota</taxon>
        <taxon>Alphaproteobacteria</taxon>
        <taxon>Rhodobacterales</taxon>
        <taxon>Roseobacteraceae</taxon>
        <taxon>Roseovarius</taxon>
    </lineage>
</organism>
<reference evidence="2" key="1">
    <citation type="submission" date="2015-07" db="EMBL/GenBank/DDBJ databases">
        <title>Draft Genome Sequence of Roseovarius tolerans EL-164, a producer of N-Acylated Alanine Methyl Esters (NAMEs).</title>
        <authorList>
            <person name="Voget S."/>
            <person name="Bruns H."/>
            <person name="Wagner-Doebler I."/>
            <person name="Schulz S."/>
            <person name="Daniel R."/>
        </authorList>
    </citation>
    <scope>NUCLEOTIDE SEQUENCE [LARGE SCALE GENOMIC DNA]</scope>
    <source>
        <strain evidence="2">EL-164</strain>
    </source>
</reference>
<name>A0A0L6CQX5_9RHOB</name>
<dbReference type="PATRIC" id="fig|74031.6.peg.3384"/>
<evidence type="ECO:0000313" key="2">
    <source>
        <dbReference type="Proteomes" id="UP000037046"/>
    </source>
</evidence>
<comment type="caution">
    <text evidence="1">The sequence shown here is derived from an EMBL/GenBank/DDBJ whole genome shotgun (WGS) entry which is preliminary data.</text>
</comment>
<sequence length="72" mass="8205">MTRVTIHDLRDARYCLAGVRPWFRRHGLDWQDFLTHGIDADRLRATNDALVEPVIQVAKTRAATMEASDGRA</sequence>
<keyword evidence="2" id="KW-1185">Reference proteome</keyword>
<evidence type="ECO:0000313" key="1">
    <source>
        <dbReference type="EMBL" id="KNX40152.1"/>
    </source>
</evidence>
<proteinExistence type="predicted"/>
<dbReference type="RefSeq" id="WP_050664146.1">
    <property type="nucleotide sequence ID" value="NZ_CP118494.1"/>
</dbReference>
<dbReference type="Proteomes" id="UP000037046">
    <property type="component" value="Unassembled WGS sequence"/>
</dbReference>
<gene>
    <name evidence="1" type="ORF">ROTO_33110</name>
</gene>
<protein>
    <submittedName>
        <fullName evidence="1">Uncharacterized protein</fullName>
    </submittedName>
</protein>